<proteinExistence type="predicted"/>
<dbReference type="SUPFAM" id="SSF46689">
    <property type="entry name" value="Homeodomain-like"/>
    <property type="match status" value="2"/>
</dbReference>
<dbReference type="PROSITE" id="PS01124">
    <property type="entry name" value="HTH_ARAC_FAMILY_2"/>
    <property type="match status" value="1"/>
</dbReference>
<dbReference type="InterPro" id="IPR018060">
    <property type="entry name" value="HTH_AraC"/>
</dbReference>
<dbReference type="InterPro" id="IPR011051">
    <property type="entry name" value="RmlC_Cupin_sf"/>
</dbReference>
<dbReference type="InterPro" id="IPR014710">
    <property type="entry name" value="RmlC-like_jellyroll"/>
</dbReference>
<dbReference type="InterPro" id="IPR032783">
    <property type="entry name" value="AraC_lig"/>
</dbReference>
<keyword evidence="6" id="KW-1185">Reference proteome</keyword>
<name>A0ABR6C8P9_9HYPH</name>
<comment type="caution">
    <text evidence="5">The sequence shown here is derived from an EMBL/GenBank/DDBJ whole genome shotgun (WGS) entry which is preliminary data.</text>
</comment>
<dbReference type="Pfam" id="PF12833">
    <property type="entry name" value="HTH_18"/>
    <property type="match status" value="1"/>
</dbReference>
<keyword evidence="1" id="KW-0805">Transcription regulation</keyword>
<dbReference type="PROSITE" id="PS00041">
    <property type="entry name" value="HTH_ARAC_FAMILY_1"/>
    <property type="match status" value="1"/>
</dbReference>
<evidence type="ECO:0000256" key="2">
    <source>
        <dbReference type="ARBA" id="ARBA00023125"/>
    </source>
</evidence>
<evidence type="ECO:0000313" key="6">
    <source>
        <dbReference type="Proteomes" id="UP000587524"/>
    </source>
</evidence>
<dbReference type="EMBL" id="JACJHZ010000015">
    <property type="protein sequence ID" value="MBA9021365.1"/>
    <property type="molecule type" value="Genomic_DNA"/>
</dbReference>
<dbReference type="InterPro" id="IPR020449">
    <property type="entry name" value="Tscrpt_reg_AraC-type_HTH"/>
</dbReference>
<keyword evidence="3" id="KW-0804">Transcription</keyword>
<dbReference type="InterPro" id="IPR050204">
    <property type="entry name" value="AraC_XylS_family_regulators"/>
</dbReference>
<evidence type="ECO:0000256" key="3">
    <source>
        <dbReference type="ARBA" id="ARBA00023163"/>
    </source>
</evidence>
<dbReference type="InterPro" id="IPR018062">
    <property type="entry name" value="HTH_AraC-typ_CS"/>
</dbReference>
<organism evidence="5 6">
    <name type="scientific">Aminobacter ciceronei</name>
    <dbReference type="NCBI Taxonomy" id="150723"/>
    <lineage>
        <taxon>Bacteria</taxon>
        <taxon>Pseudomonadati</taxon>
        <taxon>Pseudomonadota</taxon>
        <taxon>Alphaproteobacteria</taxon>
        <taxon>Hyphomicrobiales</taxon>
        <taxon>Phyllobacteriaceae</taxon>
        <taxon>Aminobacter</taxon>
    </lineage>
</organism>
<dbReference type="RefSeq" id="WP_182574628.1">
    <property type="nucleotide sequence ID" value="NZ_JACJHY010000015.1"/>
</dbReference>
<dbReference type="InterPro" id="IPR009057">
    <property type="entry name" value="Homeodomain-like_sf"/>
</dbReference>
<dbReference type="SUPFAM" id="SSF51182">
    <property type="entry name" value="RmlC-like cupins"/>
    <property type="match status" value="1"/>
</dbReference>
<evidence type="ECO:0000259" key="4">
    <source>
        <dbReference type="PROSITE" id="PS01124"/>
    </source>
</evidence>
<dbReference type="PANTHER" id="PTHR46796">
    <property type="entry name" value="HTH-TYPE TRANSCRIPTIONAL ACTIVATOR RHAS-RELATED"/>
    <property type="match status" value="1"/>
</dbReference>
<dbReference type="PANTHER" id="PTHR46796:SF13">
    <property type="entry name" value="HTH-TYPE TRANSCRIPTIONAL ACTIVATOR RHAS"/>
    <property type="match status" value="1"/>
</dbReference>
<feature type="domain" description="HTH araC/xylS-type" evidence="4">
    <location>
        <begin position="227"/>
        <end position="310"/>
    </location>
</feature>
<dbReference type="Gene3D" id="2.60.120.10">
    <property type="entry name" value="Jelly Rolls"/>
    <property type="match status" value="1"/>
</dbReference>
<dbReference type="PRINTS" id="PR00032">
    <property type="entry name" value="HTHARAC"/>
</dbReference>
<accession>A0ABR6C8P9</accession>
<gene>
    <name evidence="5" type="ORF">HNQ97_003371</name>
</gene>
<protein>
    <submittedName>
        <fullName evidence="5">AraC-like DNA-binding protein</fullName>
    </submittedName>
</protein>
<dbReference type="Proteomes" id="UP000587524">
    <property type="component" value="Unassembled WGS sequence"/>
</dbReference>
<keyword evidence="2" id="KW-0238">DNA-binding</keyword>
<dbReference type="Gene3D" id="1.10.10.60">
    <property type="entry name" value="Homeodomain-like"/>
    <property type="match status" value="2"/>
</dbReference>
<dbReference type="Pfam" id="PF12852">
    <property type="entry name" value="Cupin_6"/>
    <property type="match status" value="1"/>
</dbReference>
<dbReference type="SMART" id="SM00342">
    <property type="entry name" value="HTH_ARAC"/>
    <property type="match status" value="1"/>
</dbReference>
<evidence type="ECO:0000256" key="1">
    <source>
        <dbReference type="ARBA" id="ARBA00023015"/>
    </source>
</evidence>
<reference evidence="5 6" key="1">
    <citation type="submission" date="2020-08" db="EMBL/GenBank/DDBJ databases">
        <title>Genomic Encyclopedia of Type Strains, Phase IV (KMG-IV): sequencing the most valuable type-strain genomes for metagenomic binning, comparative biology and taxonomic classification.</title>
        <authorList>
            <person name="Goeker M."/>
        </authorList>
    </citation>
    <scope>NUCLEOTIDE SEQUENCE [LARGE SCALE GENOMIC DNA]</scope>
    <source>
        <strain evidence="5 6">DSM 17455</strain>
    </source>
</reference>
<evidence type="ECO:0000313" key="5">
    <source>
        <dbReference type="EMBL" id="MBA9021365.1"/>
    </source>
</evidence>
<sequence length="314" mass="33468">MFGIVSKMTGTGMMLDAVFDTMTIEVEPFSLCELSPRGWLDMPRSGSATLHYVLSGRGALHLGAGIPHLIEGGDLILVPAADRHAIGASDGRFVSFANCQPATLGLAHHRTGAHDGGQGLLVLCARMSLGLSGAGQVIDLLRTPVIERSGLVERDRGLINLVLAELAAPRPGSLAQIKSLLLFLIIDTLRRGIERHDPGTGWLVALADIRLWPALAAVLAAPGADHSVESLADRVGMSRARFAAQFKKSFGTGSMQLVKELRLQHAARLLLEGKSGVARVAELVGYSSRSHFTQQFEARYGVSPARYGKPTPSK</sequence>